<dbReference type="KEGG" id="dbr:Deba_0134"/>
<dbReference type="SUPFAM" id="SSF52402">
    <property type="entry name" value="Adenine nucleotide alpha hydrolases-like"/>
    <property type="match status" value="1"/>
</dbReference>
<dbReference type="STRING" id="644282.Deba_0134"/>
<keyword evidence="4" id="KW-1185">Reference proteome</keyword>
<evidence type="ECO:0000259" key="2">
    <source>
        <dbReference type="Pfam" id="PF00582"/>
    </source>
</evidence>
<evidence type="ECO:0000313" key="3">
    <source>
        <dbReference type="EMBL" id="ADK83513.1"/>
    </source>
</evidence>
<dbReference type="EMBL" id="CP002085">
    <property type="protein sequence ID" value="ADK83513.1"/>
    <property type="molecule type" value="Genomic_DNA"/>
</dbReference>
<evidence type="ECO:0000313" key="4">
    <source>
        <dbReference type="Proteomes" id="UP000009047"/>
    </source>
</evidence>
<accession>E1QDJ4</accession>
<dbReference type="InterPro" id="IPR006016">
    <property type="entry name" value="UspA"/>
</dbReference>
<feature type="domain" description="UspA" evidence="2">
    <location>
        <begin position="7"/>
        <end position="147"/>
    </location>
</feature>
<proteinExistence type="inferred from homology"/>
<dbReference type="CDD" id="cd00293">
    <property type="entry name" value="USP-like"/>
    <property type="match status" value="1"/>
</dbReference>
<reference evidence="3 4" key="1">
    <citation type="journal article" date="2010" name="Stand. Genomic Sci.">
        <title>Complete genome sequence of Desulfarculus baarsii type strain (2st14).</title>
        <authorList>
            <person name="Sun H."/>
            <person name="Spring S."/>
            <person name="Lapidus A."/>
            <person name="Davenport K."/>
            <person name="Del Rio T.G."/>
            <person name="Tice H."/>
            <person name="Nolan M."/>
            <person name="Copeland A."/>
            <person name="Cheng J.F."/>
            <person name="Lucas S."/>
            <person name="Tapia R."/>
            <person name="Goodwin L."/>
            <person name="Pitluck S."/>
            <person name="Ivanova N."/>
            <person name="Pagani I."/>
            <person name="Mavromatis K."/>
            <person name="Ovchinnikova G."/>
            <person name="Pati A."/>
            <person name="Chen A."/>
            <person name="Palaniappan K."/>
            <person name="Hauser L."/>
            <person name="Chang Y.J."/>
            <person name="Jeffries C.D."/>
            <person name="Detter J.C."/>
            <person name="Han C."/>
            <person name="Rohde M."/>
            <person name="Brambilla E."/>
            <person name="Goker M."/>
            <person name="Woyke T."/>
            <person name="Bristow J."/>
            <person name="Eisen J.A."/>
            <person name="Markowitz V."/>
            <person name="Hugenholtz P."/>
            <person name="Kyrpides N.C."/>
            <person name="Klenk H.P."/>
            <person name="Land M."/>
        </authorList>
    </citation>
    <scope>NUCLEOTIDE SEQUENCE [LARGE SCALE GENOMIC DNA]</scope>
    <source>
        <strain evidence="4">ATCC 33931 / DSM 2075 / LMG 7858 / VKM B-1802 / 2st14</strain>
    </source>
</reference>
<dbReference type="Pfam" id="PF00582">
    <property type="entry name" value="Usp"/>
    <property type="match status" value="1"/>
</dbReference>
<dbReference type="Gene3D" id="3.40.50.620">
    <property type="entry name" value="HUPs"/>
    <property type="match status" value="1"/>
</dbReference>
<dbReference type="InterPro" id="IPR006015">
    <property type="entry name" value="Universal_stress_UspA"/>
</dbReference>
<evidence type="ECO:0000256" key="1">
    <source>
        <dbReference type="ARBA" id="ARBA00008791"/>
    </source>
</evidence>
<dbReference type="OrthoDB" id="9788959at2"/>
<sequence>MKPAQPFSHIMVCTDFSPGAARAVAVGAQQARLDGARLSLVHVVAPGAPVLPQMAAKSARVLDNHEVAHLCHQHMENCYGPDLSGLPVKMVLRRGHPVVEIVAQLEQDPADLLVVGSQGLSGMGLILFGSVAERLARRAACATLIAR</sequence>
<dbReference type="PRINTS" id="PR01438">
    <property type="entry name" value="UNVRSLSTRESS"/>
</dbReference>
<dbReference type="Proteomes" id="UP000009047">
    <property type="component" value="Chromosome"/>
</dbReference>
<organism evidence="3 4">
    <name type="scientific">Desulfarculus baarsii (strain ATCC 33931 / DSM 2075 / LMG 7858 / VKM B-1802 / 2st14)</name>
    <dbReference type="NCBI Taxonomy" id="644282"/>
    <lineage>
        <taxon>Bacteria</taxon>
        <taxon>Pseudomonadati</taxon>
        <taxon>Thermodesulfobacteriota</taxon>
        <taxon>Desulfarculia</taxon>
        <taxon>Desulfarculales</taxon>
        <taxon>Desulfarculaceae</taxon>
        <taxon>Desulfarculus</taxon>
    </lineage>
</organism>
<dbReference type="PANTHER" id="PTHR46268:SF6">
    <property type="entry name" value="UNIVERSAL STRESS PROTEIN UP12"/>
    <property type="match status" value="1"/>
</dbReference>
<comment type="similarity">
    <text evidence="1">Belongs to the universal stress protein A family.</text>
</comment>
<dbReference type="HOGENOM" id="CLU_049301_11_2_7"/>
<dbReference type="eggNOG" id="COG0589">
    <property type="taxonomic scope" value="Bacteria"/>
</dbReference>
<dbReference type="AlphaFoldDB" id="E1QDJ4"/>
<protein>
    <submittedName>
        <fullName evidence="3">UspA domain protein</fullName>
    </submittedName>
</protein>
<dbReference type="PANTHER" id="PTHR46268">
    <property type="entry name" value="STRESS RESPONSE PROTEIN NHAX"/>
    <property type="match status" value="1"/>
</dbReference>
<gene>
    <name evidence="3" type="ordered locus">Deba_0134</name>
</gene>
<name>E1QDJ4_DESB2</name>
<dbReference type="RefSeq" id="WP_013256969.1">
    <property type="nucleotide sequence ID" value="NC_014365.1"/>
</dbReference>
<dbReference type="InterPro" id="IPR014729">
    <property type="entry name" value="Rossmann-like_a/b/a_fold"/>
</dbReference>